<proteinExistence type="predicted"/>
<protein>
    <submittedName>
        <fullName evidence="2">Uncharacterized protein</fullName>
    </submittedName>
</protein>
<keyword evidence="3" id="KW-1185">Reference proteome</keyword>
<dbReference type="Proteomes" id="UP000215335">
    <property type="component" value="Unassembled WGS sequence"/>
</dbReference>
<feature type="compositionally biased region" description="Polar residues" evidence="1">
    <location>
        <begin position="278"/>
        <end position="291"/>
    </location>
</feature>
<dbReference type="AlphaFoldDB" id="A0A232ELL5"/>
<gene>
    <name evidence="2" type="ORF">TSAR_003605</name>
</gene>
<organism evidence="2 3">
    <name type="scientific">Trichomalopsis sarcophagae</name>
    <dbReference type="NCBI Taxonomy" id="543379"/>
    <lineage>
        <taxon>Eukaryota</taxon>
        <taxon>Metazoa</taxon>
        <taxon>Ecdysozoa</taxon>
        <taxon>Arthropoda</taxon>
        <taxon>Hexapoda</taxon>
        <taxon>Insecta</taxon>
        <taxon>Pterygota</taxon>
        <taxon>Neoptera</taxon>
        <taxon>Endopterygota</taxon>
        <taxon>Hymenoptera</taxon>
        <taxon>Apocrita</taxon>
        <taxon>Proctotrupomorpha</taxon>
        <taxon>Chalcidoidea</taxon>
        <taxon>Pteromalidae</taxon>
        <taxon>Pteromalinae</taxon>
        <taxon>Trichomalopsis</taxon>
    </lineage>
</organism>
<feature type="compositionally biased region" description="Low complexity" evidence="1">
    <location>
        <begin position="43"/>
        <end position="60"/>
    </location>
</feature>
<feature type="region of interest" description="Disordered" evidence="1">
    <location>
        <begin position="1"/>
        <end position="77"/>
    </location>
</feature>
<evidence type="ECO:0000313" key="3">
    <source>
        <dbReference type="Proteomes" id="UP000215335"/>
    </source>
</evidence>
<feature type="region of interest" description="Disordered" evidence="1">
    <location>
        <begin position="278"/>
        <end position="423"/>
    </location>
</feature>
<evidence type="ECO:0000256" key="1">
    <source>
        <dbReference type="SAM" id="MobiDB-lite"/>
    </source>
</evidence>
<feature type="compositionally biased region" description="Polar residues" evidence="1">
    <location>
        <begin position="367"/>
        <end position="394"/>
    </location>
</feature>
<feature type="compositionally biased region" description="Basic residues" evidence="1">
    <location>
        <begin position="16"/>
        <end position="25"/>
    </location>
</feature>
<evidence type="ECO:0000313" key="2">
    <source>
        <dbReference type="EMBL" id="OXU19202.1"/>
    </source>
</evidence>
<sequence length="479" mass="52416">GHGKNCRCKSGERSKGPKRPRKKRDSRCESAFACDDDKLRPPSAESSIGGACCSSSGGSRIKSRRGNSGGCGKEKRATHCPTTPSSGHCRFPESSQAKKKKNVAESCCGNCCDTRESDEAACCSNGPAIKCGRNVDACAGTASTECAEPCKKKKRKYKKIWKNFKVTFSNTLRKWRFFSLSSVWSRRTRREIAIERSFRKVVRDQSVNTCSSNVSLDYQYSFTECKMLTGILKHEKVPLPRMLKVSAIILYLRLQVAPDKSFSDIGCCTSSGVLPNYDTKSQESIRSSRSTAGLDESVATSKPVQESPVAAPAAEPEESKPSGGLFKKFARKSSKDKNSDKDSKTTRSTSSSNVAADKSPKNEQNTKYKNPQVTIKETPSQSKSSHAKNPSQAVNKGVGTNDVEREKSKQNISVKEVSDGCQPKGHAMESKDFLICQCSKGINIRTFIRTKNSWIIIIQLYSGAKSKIKQSSCGQDSCS</sequence>
<accession>A0A232ELL5</accession>
<reference evidence="2 3" key="1">
    <citation type="journal article" date="2017" name="Curr. Biol.">
        <title>The Evolution of Venom by Co-option of Single-Copy Genes.</title>
        <authorList>
            <person name="Martinson E.O."/>
            <person name="Mrinalini"/>
            <person name="Kelkar Y.D."/>
            <person name="Chang C.H."/>
            <person name="Werren J.H."/>
        </authorList>
    </citation>
    <scope>NUCLEOTIDE SEQUENCE [LARGE SCALE GENOMIC DNA]</scope>
    <source>
        <strain evidence="2 3">Alberta</strain>
        <tissue evidence="2">Whole body</tissue>
    </source>
</reference>
<dbReference type="EMBL" id="NNAY01003558">
    <property type="protein sequence ID" value="OXU19202.1"/>
    <property type="molecule type" value="Genomic_DNA"/>
</dbReference>
<comment type="caution">
    <text evidence="2">The sequence shown here is derived from an EMBL/GenBank/DDBJ whole genome shotgun (WGS) entry which is preliminary data.</text>
</comment>
<feature type="compositionally biased region" description="Basic and acidic residues" evidence="1">
    <location>
        <begin position="333"/>
        <end position="345"/>
    </location>
</feature>
<feature type="non-terminal residue" evidence="2">
    <location>
        <position position="1"/>
    </location>
</feature>
<name>A0A232ELL5_9HYME</name>